<name>A0A6C0CIM2_9ZZZZ</name>
<feature type="region of interest" description="Disordered" evidence="1">
    <location>
        <begin position="145"/>
        <end position="171"/>
    </location>
</feature>
<protein>
    <submittedName>
        <fullName evidence="3">Uncharacterized protein</fullName>
    </submittedName>
</protein>
<organism evidence="3">
    <name type="scientific">viral metagenome</name>
    <dbReference type="NCBI Taxonomy" id="1070528"/>
    <lineage>
        <taxon>unclassified sequences</taxon>
        <taxon>metagenomes</taxon>
        <taxon>organismal metagenomes</taxon>
    </lineage>
</organism>
<feature type="compositionally biased region" description="Polar residues" evidence="1">
    <location>
        <begin position="20"/>
        <end position="30"/>
    </location>
</feature>
<sequence length="244" mass="25892">MESSKSKIPSGVTIDIDASPESSKPSSILGFSTSSPSVETSATSPSSSKSKDGFFKSNGKNNFFRIGVIVIILLFLGVNIFSYLGDSLQKVKDSHFIQSILKSLGYGITQTTKEVTEVTAEGAKLGVDIAAGTVESGIDVIQGQLDIDPNQKSSTTTNTSTKKSSSTQNTSLTAALAHAEDQYEPQPDDATSSTQRASSGKAGYCYIGEDRGFRSCIKVNENDNCMSGEIFPSQQLCVNPSLRE</sequence>
<keyword evidence="2" id="KW-0812">Transmembrane</keyword>
<feature type="compositionally biased region" description="Low complexity" evidence="1">
    <location>
        <begin position="31"/>
        <end position="48"/>
    </location>
</feature>
<accession>A0A6C0CIM2</accession>
<dbReference type="AlphaFoldDB" id="A0A6C0CIM2"/>
<evidence type="ECO:0000313" key="3">
    <source>
        <dbReference type="EMBL" id="QHT04133.1"/>
    </source>
</evidence>
<evidence type="ECO:0000256" key="1">
    <source>
        <dbReference type="SAM" id="MobiDB-lite"/>
    </source>
</evidence>
<feature type="region of interest" description="Disordered" evidence="1">
    <location>
        <begin position="1"/>
        <end position="51"/>
    </location>
</feature>
<keyword evidence="2" id="KW-1133">Transmembrane helix</keyword>
<evidence type="ECO:0000256" key="2">
    <source>
        <dbReference type="SAM" id="Phobius"/>
    </source>
</evidence>
<feature type="compositionally biased region" description="Low complexity" evidence="1">
    <location>
        <begin position="150"/>
        <end position="171"/>
    </location>
</feature>
<keyword evidence="2" id="KW-0472">Membrane</keyword>
<proteinExistence type="predicted"/>
<dbReference type="EMBL" id="MN739423">
    <property type="protein sequence ID" value="QHT04133.1"/>
    <property type="molecule type" value="Genomic_DNA"/>
</dbReference>
<reference evidence="3" key="1">
    <citation type="journal article" date="2020" name="Nature">
        <title>Giant virus diversity and host interactions through global metagenomics.</title>
        <authorList>
            <person name="Schulz F."/>
            <person name="Roux S."/>
            <person name="Paez-Espino D."/>
            <person name="Jungbluth S."/>
            <person name="Walsh D.A."/>
            <person name="Denef V.J."/>
            <person name="McMahon K.D."/>
            <person name="Konstantinidis K.T."/>
            <person name="Eloe-Fadrosh E.A."/>
            <person name="Kyrpides N.C."/>
            <person name="Woyke T."/>
        </authorList>
    </citation>
    <scope>NUCLEOTIDE SEQUENCE</scope>
    <source>
        <strain evidence="3">GVMAG-M-3300021185-45</strain>
    </source>
</reference>
<feature type="transmembrane region" description="Helical" evidence="2">
    <location>
        <begin position="63"/>
        <end position="84"/>
    </location>
</feature>